<gene>
    <name evidence="2" type="ORF">CNF02_00660</name>
</gene>
<keyword evidence="1" id="KW-0472">Membrane</keyword>
<keyword evidence="1" id="KW-0812">Transmembrane</keyword>
<proteinExistence type="predicted"/>
<sequence>MKKVSIDVWIQLFGMLSVVAGLIFVGLQMMQTQRIALASQQQARAGILNDMVLGLTEADVDFQSIFWERNFQNSLSTEEVAYRNQIHIAWSLHENDFYQYTQGLMDEETWTAKLEGITLIYGYCDVREIYNRRAPIFAAPFRTIVESLPDECAN</sequence>
<dbReference type="Proteomes" id="UP000219329">
    <property type="component" value="Unassembled WGS sequence"/>
</dbReference>
<dbReference type="AlphaFoldDB" id="A0A2A5WG85"/>
<keyword evidence="1" id="KW-1133">Transmembrane helix</keyword>
<evidence type="ECO:0000313" key="3">
    <source>
        <dbReference type="Proteomes" id="UP000219329"/>
    </source>
</evidence>
<protein>
    <submittedName>
        <fullName evidence="2">Uncharacterized protein</fullName>
    </submittedName>
</protein>
<comment type="caution">
    <text evidence="2">The sequence shown here is derived from an EMBL/GenBank/DDBJ whole genome shotgun (WGS) entry which is preliminary data.</text>
</comment>
<feature type="transmembrane region" description="Helical" evidence="1">
    <location>
        <begin position="6"/>
        <end position="27"/>
    </location>
</feature>
<accession>A0A2A5WG85</accession>
<evidence type="ECO:0000256" key="1">
    <source>
        <dbReference type="SAM" id="Phobius"/>
    </source>
</evidence>
<organism evidence="2 3">
    <name type="scientific">OM182 bacterium MED-G28</name>
    <dbReference type="NCBI Taxonomy" id="1986256"/>
    <lineage>
        <taxon>Bacteria</taxon>
        <taxon>Pseudomonadati</taxon>
        <taxon>Pseudomonadota</taxon>
        <taxon>Gammaproteobacteria</taxon>
        <taxon>OMG group</taxon>
        <taxon>OM182 clade</taxon>
    </lineage>
</organism>
<name>A0A2A5WG85_9GAMM</name>
<dbReference type="EMBL" id="NTJZ01000001">
    <property type="protein sequence ID" value="PDH35267.1"/>
    <property type="molecule type" value="Genomic_DNA"/>
</dbReference>
<evidence type="ECO:0000313" key="2">
    <source>
        <dbReference type="EMBL" id="PDH35267.1"/>
    </source>
</evidence>
<reference evidence="2 3" key="1">
    <citation type="submission" date="2017-08" db="EMBL/GenBank/DDBJ databases">
        <title>Fine stratification of microbial communities through a metagenomic profile of the photic zone.</title>
        <authorList>
            <person name="Haro-Moreno J.M."/>
            <person name="Lopez-Perez M."/>
            <person name="De La Torre J."/>
            <person name="Picazo A."/>
            <person name="Camacho A."/>
            <person name="Rodriguez-Valera F."/>
        </authorList>
    </citation>
    <scope>NUCLEOTIDE SEQUENCE [LARGE SCALE GENOMIC DNA]</scope>
    <source>
        <strain evidence="2">MED-G28</strain>
    </source>
</reference>